<name>A0AAV9N5U5_9EURO</name>
<dbReference type="GeneID" id="89971829"/>
<reference evidence="2 3" key="1">
    <citation type="submission" date="2023-08" db="EMBL/GenBank/DDBJ databases">
        <title>Black Yeasts Isolated from many extreme environments.</title>
        <authorList>
            <person name="Coleine C."/>
            <person name="Stajich J.E."/>
            <person name="Selbmann L."/>
        </authorList>
    </citation>
    <scope>NUCLEOTIDE SEQUENCE [LARGE SCALE GENOMIC DNA]</scope>
    <source>
        <strain evidence="2 3">CCFEE 5792</strain>
    </source>
</reference>
<dbReference type="Pfam" id="PF14832">
    <property type="entry name" value="Tautomerase_3"/>
    <property type="match status" value="1"/>
</dbReference>
<protein>
    <recommendedName>
        <fullName evidence="1">Tautomerase cis-CaaD-like domain-containing protein</fullName>
    </recommendedName>
</protein>
<proteinExistence type="predicted"/>
<dbReference type="AlphaFoldDB" id="A0AAV9N5U5"/>
<evidence type="ECO:0000259" key="1">
    <source>
        <dbReference type="Pfam" id="PF14832"/>
    </source>
</evidence>
<keyword evidence="3" id="KW-1185">Reference proteome</keyword>
<accession>A0AAV9N5U5</accession>
<dbReference type="EMBL" id="JAVRRD010000017">
    <property type="protein sequence ID" value="KAK5050365.1"/>
    <property type="molecule type" value="Genomic_DNA"/>
</dbReference>
<comment type="caution">
    <text evidence="2">The sequence shown here is derived from an EMBL/GenBank/DDBJ whole genome shotgun (WGS) entry which is preliminary data.</text>
</comment>
<gene>
    <name evidence="2" type="ORF">LTR84_003646</name>
</gene>
<dbReference type="InterPro" id="IPR014347">
    <property type="entry name" value="Tautomerase/MIF_sf"/>
</dbReference>
<feature type="domain" description="Tautomerase cis-CaaD-like" evidence="1">
    <location>
        <begin position="1"/>
        <end position="106"/>
    </location>
</feature>
<dbReference type="RefSeq" id="XP_064704951.1">
    <property type="nucleotide sequence ID" value="XM_064847230.1"/>
</dbReference>
<organism evidence="2 3">
    <name type="scientific">Exophiala bonariae</name>
    <dbReference type="NCBI Taxonomy" id="1690606"/>
    <lineage>
        <taxon>Eukaryota</taxon>
        <taxon>Fungi</taxon>
        <taxon>Dikarya</taxon>
        <taxon>Ascomycota</taxon>
        <taxon>Pezizomycotina</taxon>
        <taxon>Eurotiomycetes</taxon>
        <taxon>Chaetothyriomycetidae</taxon>
        <taxon>Chaetothyriales</taxon>
        <taxon>Herpotrichiellaceae</taxon>
        <taxon>Exophiala</taxon>
    </lineage>
</organism>
<sequence>MPFYEIQHTYPLSPSQQQAIAQHITTLHSTTFLTPSLFVNVVFQHLQSENHRTTYFLAGQPVAHNAAGPNRILGMVRQGPSRTKADFDRLAKRIEDAWDEVVSGVKGDGNGQAGVANGNVTSESNLGRKAKKLHLVAFYPMLAAREAGTVIPGPGEEASWLKDNMAYFKSQARDYDDDDFKGLLEEVERRDDLKALIS</sequence>
<dbReference type="Proteomes" id="UP001358417">
    <property type="component" value="Unassembled WGS sequence"/>
</dbReference>
<evidence type="ECO:0000313" key="2">
    <source>
        <dbReference type="EMBL" id="KAK5050365.1"/>
    </source>
</evidence>
<evidence type="ECO:0000313" key="3">
    <source>
        <dbReference type="Proteomes" id="UP001358417"/>
    </source>
</evidence>
<dbReference type="InterPro" id="IPR028116">
    <property type="entry name" value="Cis-CaaD-like"/>
</dbReference>
<dbReference type="Gene3D" id="3.30.429.10">
    <property type="entry name" value="Macrophage Migration Inhibitory Factor"/>
    <property type="match status" value="1"/>
</dbReference>